<evidence type="ECO:0000259" key="8">
    <source>
        <dbReference type="Pfam" id="PF01545"/>
    </source>
</evidence>
<evidence type="ECO:0000256" key="7">
    <source>
        <dbReference type="SAM" id="Phobius"/>
    </source>
</evidence>
<evidence type="ECO:0000313" key="11">
    <source>
        <dbReference type="Proteomes" id="UP000023482"/>
    </source>
</evidence>
<keyword evidence="5 7" id="KW-1133">Transmembrane helix</keyword>
<evidence type="ECO:0000256" key="5">
    <source>
        <dbReference type="ARBA" id="ARBA00022989"/>
    </source>
</evidence>
<comment type="subcellular location">
    <subcellularLocation>
        <location evidence="1">Membrane</location>
        <topology evidence="1">Multi-pass membrane protein</topology>
    </subcellularLocation>
</comment>
<keyword evidence="11" id="KW-1185">Reference proteome</keyword>
<feature type="transmembrane region" description="Helical" evidence="7">
    <location>
        <begin position="12"/>
        <end position="37"/>
    </location>
</feature>
<keyword evidence="6 7" id="KW-0472">Membrane</keyword>
<dbReference type="PATRIC" id="fig|887901.3.peg.1497"/>
<dbReference type="InterPro" id="IPR058533">
    <property type="entry name" value="Cation_efflux_TM"/>
</dbReference>
<feature type="domain" description="Cation efflux protein cytoplasmic" evidence="9">
    <location>
        <begin position="222"/>
        <end position="299"/>
    </location>
</feature>
<name>Z4WUP9_9PORP</name>
<evidence type="ECO:0000256" key="1">
    <source>
        <dbReference type="ARBA" id="ARBA00004141"/>
    </source>
</evidence>
<dbReference type="InterPro" id="IPR036837">
    <property type="entry name" value="Cation_efflux_CTD_sf"/>
</dbReference>
<feature type="transmembrane region" description="Helical" evidence="7">
    <location>
        <begin position="43"/>
        <end position="64"/>
    </location>
</feature>
<dbReference type="PANTHER" id="PTHR43840">
    <property type="entry name" value="MITOCHONDRIAL METAL TRANSPORTER 1-RELATED"/>
    <property type="match status" value="1"/>
</dbReference>
<dbReference type="Gene3D" id="1.20.1510.10">
    <property type="entry name" value="Cation efflux protein transmembrane domain"/>
    <property type="match status" value="1"/>
</dbReference>
<dbReference type="SUPFAM" id="SSF160240">
    <property type="entry name" value="Cation efflux protein cytoplasmic domain-like"/>
    <property type="match status" value="1"/>
</dbReference>
<dbReference type="Pfam" id="PF16916">
    <property type="entry name" value="ZT_dimer"/>
    <property type="match status" value="1"/>
</dbReference>
<dbReference type="SUPFAM" id="SSF161111">
    <property type="entry name" value="Cation efflux protein transmembrane domain-like"/>
    <property type="match status" value="1"/>
</dbReference>
<keyword evidence="3" id="KW-0813">Transport</keyword>
<dbReference type="InterPro" id="IPR002524">
    <property type="entry name" value="Cation_efflux"/>
</dbReference>
<dbReference type="InterPro" id="IPR027469">
    <property type="entry name" value="Cation_efflux_TMD_sf"/>
</dbReference>
<comment type="caution">
    <text evidence="10">The sequence shown here is derived from an EMBL/GenBank/DDBJ whole genome shotgun (WGS) entry which is preliminary data.</text>
</comment>
<dbReference type="PANTHER" id="PTHR43840:SF15">
    <property type="entry name" value="MITOCHONDRIAL METAL TRANSPORTER 1-RELATED"/>
    <property type="match status" value="1"/>
</dbReference>
<sequence length="315" mass="34663">MSHPHYSQRTAKILQITLLGSVSNALLVGLKLFIGVFGHSSAMIAEAINSLSDFVADLIALIFIRISGKPQDKDHHYGHGKYETLASVVMAVVMMGVGGLLFYHSIDKVYAIVVRGSHLPSPSYLALVIAVISLITKGLLYRYTSRWATILKSSALRAKAMDHRGDMLTLVAVLLGIAGAIFLGDGWLFLEPLAAAIVSLFILHMGWGILRPAFNELTEESLPPEVEQEIRQIVCTTARVEGIGKLHTRSIGERYAIELDILVDGQITVTEAHDVTHIIEITLRERFGATTHIAIHVEPVDYSHHQCVRECDNKE</sequence>
<dbReference type="Gene3D" id="3.30.70.1350">
    <property type="entry name" value="Cation efflux protein, cytoplasmic domain"/>
    <property type="match status" value="1"/>
</dbReference>
<feature type="transmembrane region" description="Helical" evidence="7">
    <location>
        <begin position="189"/>
        <end position="210"/>
    </location>
</feature>
<dbReference type="GO" id="GO:0008324">
    <property type="term" value="F:monoatomic cation transmembrane transporter activity"/>
    <property type="evidence" value="ECO:0007669"/>
    <property type="project" value="InterPro"/>
</dbReference>
<evidence type="ECO:0000256" key="2">
    <source>
        <dbReference type="ARBA" id="ARBA00008114"/>
    </source>
</evidence>
<evidence type="ECO:0000256" key="3">
    <source>
        <dbReference type="ARBA" id="ARBA00022448"/>
    </source>
</evidence>
<evidence type="ECO:0000313" key="10">
    <source>
        <dbReference type="EMBL" id="EWC91490.1"/>
    </source>
</evidence>
<feature type="transmembrane region" description="Helical" evidence="7">
    <location>
        <begin position="124"/>
        <end position="144"/>
    </location>
</feature>
<comment type="similarity">
    <text evidence="2">Belongs to the cation diffusion facilitator (CDF) transporter (TC 2.A.4) family.</text>
</comment>
<dbReference type="RefSeq" id="WP_044169457.1">
    <property type="nucleotide sequence ID" value="NZ_JDFF01000024.1"/>
</dbReference>
<feature type="domain" description="Cation efflux protein transmembrane" evidence="8">
    <location>
        <begin position="19"/>
        <end position="217"/>
    </location>
</feature>
<feature type="transmembrane region" description="Helical" evidence="7">
    <location>
        <begin position="165"/>
        <end position="183"/>
    </location>
</feature>
<protein>
    <submittedName>
        <fullName evidence="10">Cation diffusion facilitator family transporter</fullName>
    </submittedName>
</protein>
<dbReference type="FunFam" id="1.20.1510.10:FF:000006">
    <property type="entry name" value="Divalent cation efflux transporter"/>
    <property type="match status" value="1"/>
</dbReference>
<reference evidence="10 11" key="1">
    <citation type="submission" date="2014-01" db="EMBL/GenBank/DDBJ databases">
        <authorList>
            <person name="Durkin A.S."/>
            <person name="McCorrison J."/>
            <person name="Torralba M."/>
            <person name="Gillis M."/>
            <person name="Haft D.H."/>
            <person name="Methe B."/>
            <person name="Sutton G."/>
            <person name="Nelson K.E."/>
        </authorList>
    </citation>
    <scope>NUCLEOTIDE SEQUENCE [LARGE SCALE GENOMIC DNA]</scope>
    <source>
        <strain evidence="10 11">ATCC 51270</strain>
    </source>
</reference>
<dbReference type="Pfam" id="PF01545">
    <property type="entry name" value="Cation_efflux"/>
    <property type="match status" value="1"/>
</dbReference>
<evidence type="ECO:0000256" key="4">
    <source>
        <dbReference type="ARBA" id="ARBA00022692"/>
    </source>
</evidence>
<dbReference type="AlphaFoldDB" id="Z4WUP9"/>
<gene>
    <name evidence="10" type="ORF">HMPREF0636_0490</name>
</gene>
<feature type="transmembrane region" description="Helical" evidence="7">
    <location>
        <begin position="85"/>
        <end position="104"/>
    </location>
</feature>
<dbReference type="Proteomes" id="UP000023482">
    <property type="component" value="Unassembled WGS sequence"/>
</dbReference>
<accession>Z4WUP9</accession>
<dbReference type="GO" id="GO:0016020">
    <property type="term" value="C:membrane"/>
    <property type="evidence" value="ECO:0007669"/>
    <property type="project" value="UniProtKB-SubCell"/>
</dbReference>
<dbReference type="InterPro" id="IPR027470">
    <property type="entry name" value="Cation_efflux_CTD"/>
</dbReference>
<dbReference type="InterPro" id="IPR050291">
    <property type="entry name" value="CDF_Transporter"/>
</dbReference>
<keyword evidence="4 7" id="KW-0812">Transmembrane</keyword>
<organism evidence="10 11">
    <name type="scientific">Porphyromonas catoniae ATCC 51270</name>
    <dbReference type="NCBI Taxonomy" id="887901"/>
    <lineage>
        <taxon>Bacteria</taxon>
        <taxon>Pseudomonadati</taxon>
        <taxon>Bacteroidota</taxon>
        <taxon>Bacteroidia</taxon>
        <taxon>Bacteroidales</taxon>
        <taxon>Porphyromonadaceae</taxon>
        <taxon>Porphyromonas</taxon>
    </lineage>
</organism>
<proteinExistence type="inferred from homology"/>
<dbReference type="EMBL" id="JDFF01000024">
    <property type="protein sequence ID" value="EWC91490.1"/>
    <property type="molecule type" value="Genomic_DNA"/>
</dbReference>
<evidence type="ECO:0000259" key="9">
    <source>
        <dbReference type="Pfam" id="PF16916"/>
    </source>
</evidence>
<dbReference type="OrthoDB" id="9806522at2"/>
<dbReference type="NCBIfam" id="TIGR01297">
    <property type="entry name" value="CDF"/>
    <property type="match status" value="1"/>
</dbReference>
<evidence type="ECO:0000256" key="6">
    <source>
        <dbReference type="ARBA" id="ARBA00023136"/>
    </source>
</evidence>